<comment type="similarity">
    <text evidence="3">Belongs to the cytochrome P450 family.</text>
</comment>
<keyword evidence="11" id="KW-1185">Reference proteome</keyword>
<evidence type="ECO:0000256" key="5">
    <source>
        <dbReference type="ARBA" id="ARBA00022723"/>
    </source>
</evidence>
<dbReference type="PRINTS" id="PR00385">
    <property type="entry name" value="P450"/>
</dbReference>
<reference evidence="10 11" key="1">
    <citation type="submission" date="2019-12" db="EMBL/GenBank/DDBJ databases">
        <authorList>
            <person name="Floudas D."/>
            <person name="Bentzer J."/>
            <person name="Ahren D."/>
            <person name="Johansson T."/>
            <person name="Persson P."/>
            <person name="Tunlid A."/>
        </authorList>
    </citation>
    <scope>NUCLEOTIDE SEQUENCE [LARGE SCALE GENOMIC DNA]</scope>
    <source>
        <strain evidence="10 11">CBS 102.39</strain>
    </source>
</reference>
<dbReference type="GO" id="GO:0016705">
    <property type="term" value="F:oxidoreductase activity, acting on paired donors, with incorporation or reduction of molecular oxygen"/>
    <property type="evidence" value="ECO:0007669"/>
    <property type="project" value="InterPro"/>
</dbReference>
<name>A0A8H4QSU4_9AGAR</name>
<evidence type="ECO:0000256" key="4">
    <source>
        <dbReference type="ARBA" id="ARBA00022617"/>
    </source>
</evidence>
<evidence type="ECO:0000313" key="10">
    <source>
        <dbReference type="EMBL" id="KAF4616553.1"/>
    </source>
</evidence>
<keyword evidence="8" id="KW-0503">Monooxygenase</keyword>
<accession>A0A8H4QSU4</accession>
<dbReference type="EMBL" id="JAACJL010000031">
    <property type="protein sequence ID" value="KAF4616553.1"/>
    <property type="molecule type" value="Genomic_DNA"/>
</dbReference>
<gene>
    <name evidence="10" type="ORF">D9613_008553</name>
</gene>
<organism evidence="10 11">
    <name type="scientific">Agrocybe pediades</name>
    <dbReference type="NCBI Taxonomy" id="84607"/>
    <lineage>
        <taxon>Eukaryota</taxon>
        <taxon>Fungi</taxon>
        <taxon>Dikarya</taxon>
        <taxon>Basidiomycota</taxon>
        <taxon>Agaricomycotina</taxon>
        <taxon>Agaricomycetes</taxon>
        <taxon>Agaricomycetidae</taxon>
        <taxon>Agaricales</taxon>
        <taxon>Agaricineae</taxon>
        <taxon>Strophariaceae</taxon>
        <taxon>Agrocybe</taxon>
    </lineage>
</organism>
<dbReference type="Pfam" id="PF00067">
    <property type="entry name" value="p450"/>
    <property type="match status" value="1"/>
</dbReference>
<keyword evidence="4 9" id="KW-0349">Heme</keyword>
<dbReference type="SUPFAM" id="SSF48264">
    <property type="entry name" value="Cytochrome P450"/>
    <property type="match status" value="1"/>
</dbReference>
<evidence type="ECO:0000256" key="6">
    <source>
        <dbReference type="ARBA" id="ARBA00023002"/>
    </source>
</evidence>
<evidence type="ECO:0000256" key="3">
    <source>
        <dbReference type="ARBA" id="ARBA00010617"/>
    </source>
</evidence>
<evidence type="ECO:0000256" key="7">
    <source>
        <dbReference type="ARBA" id="ARBA00023004"/>
    </source>
</evidence>
<sequence>MKRIPTEYIHRRYTDGYATPGLVGDMLQKKYEKGISKEEEEAVQNIAYTVYSGASDTTISATASFFYYMATCPDVQRKAHEEIDRVVGSKRLPDYDDRLSGRMPFMEAIYREVLRIAAPLPLGFPHAVSEDDHYKGYFIPKETKNYTQSEQLTKIVRAMTHDANKYPAPFIFRPERFLDRDGNLNNDSRVLAYGFGRRICVGKYVGSSTLWLIMASVLSCFIIEKKKDEKGEDIEIADDFEEAGVFRHKKKFDCSFRIRSPEAQGLVMGIKSG</sequence>
<dbReference type="AlphaFoldDB" id="A0A8H4QSU4"/>
<keyword evidence="7 9" id="KW-0408">Iron</keyword>
<dbReference type="PANTHER" id="PTHR46300">
    <property type="entry name" value="P450, PUTATIVE (EUROFUNG)-RELATED-RELATED"/>
    <property type="match status" value="1"/>
</dbReference>
<evidence type="ECO:0008006" key="12">
    <source>
        <dbReference type="Google" id="ProtNLM"/>
    </source>
</evidence>
<dbReference type="PRINTS" id="PR00463">
    <property type="entry name" value="EP450I"/>
</dbReference>
<keyword evidence="6" id="KW-0560">Oxidoreductase</keyword>
<evidence type="ECO:0000256" key="1">
    <source>
        <dbReference type="ARBA" id="ARBA00001971"/>
    </source>
</evidence>
<comment type="caution">
    <text evidence="10">The sequence shown here is derived from an EMBL/GenBank/DDBJ whole genome shotgun (WGS) entry which is preliminary data.</text>
</comment>
<keyword evidence="5 9" id="KW-0479">Metal-binding</keyword>
<evidence type="ECO:0000256" key="2">
    <source>
        <dbReference type="ARBA" id="ARBA00005179"/>
    </source>
</evidence>
<dbReference type="Gene3D" id="1.10.630.10">
    <property type="entry name" value="Cytochrome P450"/>
    <property type="match status" value="1"/>
</dbReference>
<dbReference type="GO" id="GO:0004497">
    <property type="term" value="F:monooxygenase activity"/>
    <property type="evidence" value="ECO:0007669"/>
    <property type="project" value="UniProtKB-KW"/>
</dbReference>
<comment type="cofactor">
    <cofactor evidence="1 9">
        <name>heme</name>
        <dbReference type="ChEBI" id="CHEBI:30413"/>
    </cofactor>
</comment>
<dbReference type="InterPro" id="IPR001128">
    <property type="entry name" value="Cyt_P450"/>
</dbReference>
<dbReference type="GO" id="GO:0020037">
    <property type="term" value="F:heme binding"/>
    <property type="evidence" value="ECO:0007669"/>
    <property type="project" value="InterPro"/>
</dbReference>
<evidence type="ECO:0000256" key="8">
    <source>
        <dbReference type="ARBA" id="ARBA00023033"/>
    </source>
</evidence>
<dbReference type="PANTHER" id="PTHR46300:SF12">
    <property type="entry name" value="P450, PUTATIVE (EUROFUNG)-RELATED"/>
    <property type="match status" value="1"/>
</dbReference>
<dbReference type="GO" id="GO:0005506">
    <property type="term" value="F:iron ion binding"/>
    <property type="evidence" value="ECO:0007669"/>
    <property type="project" value="InterPro"/>
</dbReference>
<proteinExistence type="inferred from homology"/>
<comment type="pathway">
    <text evidence="2">Secondary metabolite biosynthesis.</text>
</comment>
<dbReference type="InterPro" id="IPR002401">
    <property type="entry name" value="Cyt_P450_E_grp-I"/>
</dbReference>
<protein>
    <recommendedName>
        <fullName evidence="12">Cytochrome P450</fullName>
    </recommendedName>
</protein>
<dbReference type="InterPro" id="IPR036396">
    <property type="entry name" value="Cyt_P450_sf"/>
</dbReference>
<feature type="binding site" description="axial binding residue" evidence="9">
    <location>
        <position position="200"/>
    </location>
    <ligand>
        <name>heme</name>
        <dbReference type="ChEBI" id="CHEBI:30413"/>
    </ligand>
    <ligandPart>
        <name>Fe</name>
        <dbReference type="ChEBI" id="CHEBI:18248"/>
    </ligandPart>
</feature>
<evidence type="ECO:0000313" key="11">
    <source>
        <dbReference type="Proteomes" id="UP000521872"/>
    </source>
</evidence>
<dbReference type="Proteomes" id="UP000521872">
    <property type="component" value="Unassembled WGS sequence"/>
</dbReference>
<evidence type="ECO:0000256" key="9">
    <source>
        <dbReference type="PIRSR" id="PIRSR602401-1"/>
    </source>
</evidence>
<dbReference type="InterPro" id="IPR050364">
    <property type="entry name" value="Cytochrome_P450_fung"/>
</dbReference>